<dbReference type="GO" id="GO:0005829">
    <property type="term" value="C:cytosol"/>
    <property type="evidence" value="ECO:0007669"/>
    <property type="project" value="TreeGrafter"/>
</dbReference>
<dbReference type="InterPro" id="IPR043129">
    <property type="entry name" value="ATPase_NBD"/>
</dbReference>
<protein>
    <submittedName>
        <fullName evidence="2">TsaB protein, required for threonylcarbamoyladenosine (T(6)A) formation in tRNA</fullName>
    </submittedName>
</protein>
<evidence type="ECO:0000259" key="1">
    <source>
        <dbReference type="Pfam" id="PF00814"/>
    </source>
</evidence>
<dbReference type="SUPFAM" id="SSF53067">
    <property type="entry name" value="Actin-like ATPase domain"/>
    <property type="match status" value="2"/>
</dbReference>
<reference evidence="2" key="1">
    <citation type="submission" date="2020-01" db="EMBL/GenBank/DDBJ databases">
        <authorList>
            <person name="Meier V. D."/>
            <person name="Meier V D."/>
        </authorList>
    </citation>
    <scope>NUCLEOTIDE SEQUENCE</scope>
    <source>
        <strain evidence="2">HLG_WM_MAG_10</strain>
    </source>
</reference>
<dbReference type="GO" id="GO:0002949">
    <property type="term" value="P:tRNA threonylcarbamoyladenosine modification"/>
    <property type="evidence" value="ECO:0007669"/>
    <property type="project" value="InterPro"/>
</dbReference>
<dbReference type="EMBL" id="CACVAQ010000277">
    <property type="protein sequence ID" value="CAA6819776.1"/>
    <property type="molecule type" value="Genomic_DNA"/>
</dbReference>
<dbReference type="InterPro" id="IPR022496">
    <property type="entry name" value="T6A_TsaB"/>
</dbReference>
<organism evidence="2">
    <name type="scientific">uncultured Aureispira sp</name>
    <dbReference type="NCBI Taxonomy" id="1331704"/>
    <lineage>
        <taxon>Bacteria</taxon>
        <taxon>Pseudomonadati</taxon>
        <taxon>Bacteroidota</taxon>
        <taxon>Saprospiria</taxon>
        <taxon>Saprospirales</taxon>
        <taxon>Saprospiraceae</taxon>
        <taxon>Aureispira</taxon>
        <taxon>environmental samples</taxon>
    </lineage>
</organism>
<dbReference type="CDD" id="cd24032">
    <property type="entry name" value="ASKHA_NBD_TsaB"/>
    <property type="match status" value="1"/>
</dbReference>
<dbReference type="PANTHER" id="PTHR11735">
    <property type="entry name" value="TRNA N6-ADENOSINE THREONYLCARBAMOYLTRANSFERASE"/>
    <property type="match status" value="1"/>
</dbReference>
<feature type="domain" description="Gcp-like" evidence="1">
    <location>
        <begin position="34"/>
        <end position="223"/>
    </location>
</feature>
<dbReference type="NCBIfam" id="TIGR03725">
    <property type="entry name" value="T6A_YeaZ"/>
    <property type="match status" value="1"/>
</dbReference>
<accession>A0A6S6TX81</accession>
<name>A0A6S6TX81_9BACT</name>
<proteinExistence type="predicted"/>
<gene>
    <name evidence="2" type="ORF">HELGO_WM44519</name>
</gene>
<dbReference type="InterPro" id="IPR000905">
    <property type="entry name" value="Gcp-like_dom"/>
</dbReference>
<sequence length="232" mass="25689">MAIKILSIETATRSCSVCLSKDGQPWIVREVQSQSGHAEQLTLFIQEVMQMANLNLQELDAIAVSKGPGSYTGLRIGISTAKGLCYALDKPMLAIDTLKALAFGAIQDYYNPKAAYVALMDARRMDAYVGVYTADYEILKAPYFATLAPTTFDDLLEHPAIDEIVLVGDAVEKYQDICTTSPLKISTVQLPSSKHLSWLAYLAYQAEQTVDVAYFEPFYLKKPNITKPKPKF</sequence>
<dbReference type="AlphaFoldDB" id="A0A6S6TX81"/>
<evidence type="ECO:0000313" key="2">
    <source>
        <dbReference type="EMBL" id="CAA6819776.1"/>
    </source>
</evidence>
<dbReference type="Pfam" id="PF00814">
    <property type="entry name" value="TsaD"/>
    <property type="match status" value="1"/>
</dbReference>
<dbReference type="Gene3D" id="3.30.420.40">
    <property type="match status" value="2"/>
</dbReference>
<dbReference type="PANTHER" id="PTHR11735:SF11">
    <property type="entry name" value="TRNA THREONYLCARBAMOYLADENOSINE BIOSYNTHESIS PROTEIN TSAB"/>
    <property type="match status" value="1"/>
</dbReference>